<dbReference type="RefSeq" id="WP_100277104.1">
    <property type="nucleotide sequence ID" value="NZ_CP018799.1"/>
</dbReference>
<dbReference type="EMBL" id="CP018799">
    <property type="protein sequence ID" value="ATX79180.1"/>
    <property type="molecule type" value="Genomic_DNA"/>
</dbReference>
<dbReference type="KEGG" id="maes:Ga0123461_0756"/>
<keyword evidence="1" id="KW-0472">Membrane</keyword>
<accession>A0A2K8KWC3</accession>
<dbReference type="OrthoDB" id="5421399at2"/>
<gene>
    <name evidence="3" type="ORF">Ga0123461_0756</name>
</gene>
<evidence type="ECO:0000313" key="4">
    <source>
        <dbReference type="Proteomes" id="UP000231701"/>
    </source>
</evidence>
<evidence type="ECO:0000313" key="3">
    <source>
        <dbReference type="EMBL" id="ATX79180.1"/>
    </source>
</evidence>
<sequence>MRRTNINFIIDVIAFIGFVVMTITGVLMRYVLPPGSGHYSTIWSLDRHEWGSIHFWMSVVFFSLLTLHLVLHWRWVMSVVTGRPSEGSGFRAGLGIVGLLTVIALALSLLLTPVKIDLNNNGASFSSSHKYEDTQIRGSMTLKEIEATTGVSATYIIKSLKLPESTSKDEQLGSLKRKHKFELIDVREIIKKYNSKKER</sequence>
<dbReference type="AlphaFoldDB" id="A0A2K8KWC3"/>
<proteinExistence type="predicted"/>
<feature type="transmembrane region" description="Helical" evidence="1">
    <location>
        <begin position="92"/>
        <end position="111"/>
    </location>
</feature>
<keyword evidence="4" id="KW-1185">Reference proteome</keyword>
<dbReference type="Proteomes" id="UP000231701">
    <property type="component" value="Chromosome"/>
</dbReference>
<organism evidence="3 4">
    <name type="scientific">Mariprofundus aestuarium</name>
    <dbReference type="NCBI Taxonomy" id="1921086"/>
    <lineage>
        <taxon>Bacteria</taxon>
        <taxon>Pseudomonadati</taxon>
        <taxon>Pseudomonadota</taxon>
        <taxon>Candidatius Mariprofundia</taxon>
        <taxon>Mariprofundales</taxon>
        <taxon>Mariprofundaceae</taxon>
        <taxon>Mariprofundus</taxon>
    </lineage>
</organism>
<reference evidence="3 4" key="1">
    <citation type="submission" date="2016-12" db="EMBL/GenBank/DDBJ databases">
        <title>Isolation and genomic insights into novel planktonic Zetaproteobacteria from stratified waters of the Chesapeake Bay.</title>
        <authorList>
            <person name="McAllister S.M."/>
            <person name="Kato S."/>
            <person name="Chan C.S."/>
            <person name="Chiu B.K."/>
            <person name="Field E.K."/>
        </authorList>
    </citation>
    <scope>NUCLEOTIDE SEQUENCE [LARGE SCALE GENOMIC DNA]</scope>
    <source>
        <strain evidence="3 4">CP-5</strain>
    </source>
</reference>
<name>A0A2K8KWC3_MARES</name>
<evidence type="ECO:0000256" key="1">
    <source>
        <dbReference type="SAM" id="Phobius"/>
    </source>
</evidence>
<feature type="transmembrane region" description="Helical" evidence="1">
    <location>
        <begin position="52"/>
        <end position="71"/>
    </location>
</feature>
<dbReference type="Pfam" id="PF14358">
    <property type="entry name" value="DUF4405"/>
    <property type="match status" value="1"/>
</dbReference>
<evidence type="ECO:0000259" key="2">
    <source>
        <dbReference type="Pfam" id="PF14358"/>
    </source>
</evidence>
<feature type="transmembrane region" description="Helical" evidence="1">
    <location>
        <begin position="12"/>
        <end position="32"/>
    </location>
</feature>
<keyword evidence="1" id="KW-0812">Transmembrane</keyword>
<keyword evidence="1" id="KW-1133">Transmembrane helix</keyword>
<protein>
    <recommendedName>
        <fullName evidence="2">Flavinylation-associated cytochrome domain-containing protein</fullName>
    </recommendedName>
</protein>
<dbReference type="InterPro" id="IPR025517">
    <property type="entry name" value="DUF4405"/>
</dbReference>
<feature type="domain" description="Flavinylation-associated cytochrome" evidence="2">
    <location>
        <begin position="9"/>
        <end position="73"/>
    </location>
</feature>